<accession>A0A0F9JIG2</accession>
<name>A0A0F9JIG2_9ZZZZ</name>
<organism evidence="1">
    <name type="scientific">marine sediment metagenome</name>
    <dbReference type="NCBI Taxonomy" id="412755"/>
    <lineage>
        <taxon>unclassified sequences</taxon>
        <taxon>metagenomes</taxon>
        <taxon>ecological metagenomes</taxon>
    </lineage>
</organism>
<gene>
    <name evidence="1" type="ORF">LCGC14_1451550</name>
</gene>
<evidence type="ECO:0000313" key="1">
    <source>
        <dbReference type="EMBL" id="KKM69358.1"/>
    </source>
</evidence>
<dbReference type="EMBL" id="LAZR01010003">
    <property type="protein sequence ID" value="KKM69358.1"/>
    <property type="molecule type" value="Genomic_DNA"/>
</dbReference>
<reference evidence="1" key="1">
    <citation type="journal article" date="2015" name="Nature">
        <title>Complex archaea that bridge the gap between prokaryotes and eukaryotes.</title>
        <authorList>
            <person name="Spang A."/>
            <person name="Saw J.H."/>
            <person name="Jorgensen S.L."/>
            <person name="Zaremba-Niedzwiedzka K."/>
            <person name="Martijn J."/>
            <person name="Lind A.E."/>
            <person name="van Eijk R."/>
            <person name="Schleper C."/>
            <person name="Guy L."/>
            <person name="Ettema T.J."/>
        </authorList>
    </citation>
    <scope>NUCLEOTIDE SEQUENCE</scope>
</reference>
<protein>
    <submittedName>
        <fullName evidence="1">Uncharacterized protein</fullName>
    </submittedName>
</protein>
<dbReference type="AlphaFoldDB" id="A0A0F9JIG2"/>
<proteinExistence type="predicted"/>
<comment type="caution">
    <text evidence="1">The sequence shown here is derived from an EMBL/GenBank/DDBJ whole genome shotgun (WGS) entry which is preliminary data.</text>
</comment>
<sequence>MSVYTEADFAACLIECGPHMTGTLVEGPYMQPHTLYREHVFNYWCVLFPQYLKGEGHFADWQLFWREYLDWVGR</sequence>